<comment type="caution">
    <text evidence="1">The sequence shown here is derived from an EMBL/GenBank/DDBJ whole genome shotgun (WGS) entry which is preliminary data.</text>
</comment>
<accession>A0A0F8ZX09</accession>
<evidence type="ECO:0000313" key="1">
    <source>
        <dbReference type="EMBL" id="KKK98437.1"/>
    </source>
</evidence>
<dbReference type="AlphaFoldDB" id="A0A0F8ZX09"/>
<organism evidence="1">
    <name type="scientific">marine sediment metagenome</name>
    <dbReference type="NCBI Taxonomy" id="412755"/>
    <lineage>
        <taxon>unclassified sequences</taxon>
        <taxon>metagenomes</taxon>
        <taxon>ecological metagenomes</taxon>
    </lineage>
</organism>
<sequence>MRPHKGHQTLPGYQDRALRVGKAVWKEVIRRQGKMMMETGDYATAHDVLVQVLELKGEGSDSVD</sequence>
<proteinExistence type="predicted"/>
<reference evidence="1" key="1">
    <citation type="journal article" date="2015" name="Nature">
        <title>Complex archaea that bridge the gap between prokaryotes and eukaryotes.</title>
        <authorList>
            <person name="Spang A."/>
            <person name="Saw J.H."/>
            <person name="Jorgensen S.L."/>
            <person name="Zaremba-Niedzwiedzka K."/>
            <person name="Martijn J."/>
            <person name="Lind A.E."/>
            <person name="van Eijk R."/>
            <person name="Schleper C."/>
            <person name="Guy L."/>
            <person name="Ettema T.J."/>
        </authorList>
    </citation>
    <scope>NUCLEOTIDE SEQUENCE</scope>
</reference>
<dbReference type="EMBL" id="LAZR01045617">
    <property type="protein sequence ID" value="KKK98437.1"/>
    <property type="molecule type" value="Genomic_DNA"/>
</dbReference>
<protein>
    <submittedName>
        <fullName evidence="1">Uncharacterized protein</fullName>
    </submittedName>
</protein>
<name>A0A0F8ZX09_9ZZZZ</name>
<gene>
    <name evidence="1" type="ORF">LCGC14_2642730</name>
</gene>